<dbReference type="Proteomes" id="UP000269289">
    <property type="component" value="Unassembled WGS sequence"/>
</dbReference>
<feature type="transmembrane region" description="Helical" evidence="1">
    <location>
        <begin position="62"/>
        <end position="80"/>
    </location>
</feature>
<dbReference type="OrthoDB" id="3178004at2"/>
<name>A0A3M2J471_9CELL</name>
<dbReference type="InterPro" id="IPR012867">
    <property type="entry name" value="DUF1648"/>
</dbReference>
<evidence type="ECO:0000256" key="1">
    <source>
        <dbReference type="SAM" id="Phobius"/>
    </source>
</evidence>
<gene>
    <name evidence="3" type="ORF">EBM89_15445</name>
</gene>
<feature type="transmembrane region" description="Helical" evidence="1">
    <location>
        <begin position="92"/>
        <end position="114"/>
    </location>
</feature>
<protein>
    <submittedName>
        <fullName evidence="3">DUF1648 domain-containing protein</fullName>
    </submittedName>
</protein>
<keyword evidence="1" id="KW-1133">Transmembrane helix</keyword>
<feature type="transmembrane region" description="Helical" evidence="1">
    <location>
        <begin position="12"/>
        <end position="34"/>
    </location>
</feature>
<feature type="transmembrane region" description="Helical" evidence="1">
    <location>
        <begin position="183"/>
        <end position="203"/>
    </location>
</feature>
<keyword evidence="1" id="KW-0472">Membrane</keyword>
<keyword evidence="1" id="KW-0812">Transmembrane</keyword>
<reference evidence="3 4" key="1">
    <citation type="submission" date="2018-10" db="EMBL/GenBank/DDBJ databases">
        <title>Isolation, diversity and antifungal activity of actinobacteria from wheat.</title>
        <authorList>
            <person name="Han C."/>
        </authorList>
    </citation>
    <scope>NUCLEOTIDE SEQUENCE [LARGE SCALE GENOMIC DNA]</scope>
    <source>
        <strain evidence="3 4">NEAU-YY56</strain>
    </source>
</reference>
<sequence>MTTTPAPRRTSTTLLGLVPGLVMLGAAAAVVLSWRDELPDRVATHWDAAGVADGFASPLGSVLQPLAIVVPVVVLMWVLALVRGHEPLARRLLIGCGTGIAWLTASAMVGTAWVQRGATDATQVPVVGGAIAIGVIGGLLLGGLCAWAAPGGAAPESPETAPVDGPVLALADGERAAWSRRTVSPVGVVAGLIGAVVLSGFALAAADPWLLAVAVVPVVLLAVISAFDVTVDSTGLTARSLAGRPRVHVPLDEVVGVDVTEVRPVRDFGGWGYRVGRGGGAGLITRGGPALRVRRTGDRSLTVTVDDPATAAALLTTLTNRTRSLP</sequence>
<evidence type="ECO:0000259" key="2">
    <source>
        <dbReference type="Pfam" id="PF07853"/>
    </source>
</evidence>
<evidence type="ECO:0000313" key="3">
    <source>
        <dbReference type="EMBL" id="RMI06710.1"/>
    </source>
</evidence>
<dbReference type="EMBL" id="RFFI01000097">
    <property type="protein sequence ID" value="RMI06710.1"/>
    <property type="molecule type" value="Genomic_DNA"/>
</dbReference>
<organism evidence="3 4">
    <name type="scientific">Cellulomonas triticagri</name>
    <dbReference type="NCBI Taxonomy" id="2483352"/>
    <lineage>
        <taxon>Bacteria</taxon>
        <taxon>Bacillati</taxon>
        <taxon>Actinomycetota</taxon>
        <taxon>Actinomycetes</taxon>
        <taxon>Micrococcales</taxon>
        <taxon>Cellulomonadaceae</taxon>
        <taxon>Cellulomonas</taxon>
    </lineage>
</organism>
<feature type="domain" description="DUF1648" evidence="2">
    <location>
        <begin position="24"/>
        <end position="66"/>
    </location>
</feature>
<proteinExistence type="predicted"/>
<dbReference type="RefSeq" id="WP_122150471.1">
    <property type="nucleotide sequence ID" value="NZ_RFFI01000097.1"/>
</dbReference>
<feature type="transmembrane region" description="Helical" evidence="1">
    <location>
        <begin position="126"/>
        <end position="149"/>
    </location>
</feature>
<keyword evidence="4" id="KW-1185">Reference proteome</keyword>
<dbReference type="Pfam" id="PF07853">
    <property type="entry name" value="DUF1648"/>
    <property type="match status" value="1"/>
</dbReference>
<accession>A0A3M2J471</accession>
<comment type="caution">
    <text evidence="3">The sequence shown here is derived from an EMBL/GenBank/DDBJ whole genome shotgun (WGS) entry which is preliminary data.</text>
</comment>
<evidence type="ECO:0000313" key="4">
    <source>
        <dbReference type="Proteomes" id="UP000269289"/>
    </source>
</evidence>
<dbReference type="AlphaFoldDB" id="A0A3M2J471"/>
<feature type="transmembrane region" description="Helical" evidence="1">
    <location>
        <begin position="209"/>
        <end position="231"/>
    </location>
</feature>